<dbReference type="SUPFAM" id="SSF51905">
    <property type="entry name" value="FAD/NAD(P)-binding domain"/>
    <property type="match status" value="2"/>
</dbReference>
<evidence type="ECO:0000256" key="1">
    <source>
        <dbReference type="ARBA" id="ARBA00023002"/>
    </source>
</evidence>
<proteinExistence type="predicted"/>
<dbReference type="GO" id="GO:0050660">
    <property type="term" value="F:flavin adenine dinucleotide binding"/>
    <property type="evidence" value="ECO:0007669"/>
    <property type="project" value="TreeGrafter"/>
</dbReference>
<keyword evidence="1" id="KW-0560">Oxidoreductase</keyword>
<accession>A0A6S7CSK1</accession>
<organism evidence="2 3">
    <name type="scientific">Achromobacter dolens</name>
    <dbReference type="NCBI Taxonomy" id="1287738"/>
    <lineage>
        <taxon>Bacteria</taxon>
        <taxon>Pseudomonadati</taxon>
        <taxon>Pseudomonadota</taxon>
        <taxon>Betaproteobacteria</taxon>
        <taxon>Burkholderiales</taxon>
        <taxon>Alcaligenaceae</taxon>
        <taxon>Achromobacter</taxon>
    </lineage>
</organism>
<evidence type="ECO:0000313" key="2">
    <source>
        <dbReference type="EMBL" id="CAB3844609.1"/>
    </source>
</evidence>
<dbReference type="Gene3D" id="3.50.50.60">
    <property type="entry name" value="FAD/NAD(P)-binding domain"/>
    <property type="match status" value="1"/>
</dbReference>
<gene>
    <name evidence="2" type="ORF">LMG26841_01637</name>
</gene>
<dbReference type="InterPro" id="IPR050982">
    <property type="entry name" value="Auxin_biosynth/cation_transpt"/>
</dbReference>
<name>A0A6S7CSK1_9BURK</name>
<keyword evidence="3" id="KW-1185">Reference proteome</keyword>
<dbReference type="PRINTS" id="PR00411">
    <property type="entry name" value="PNDRDTASEI"/>
</dbReference>
<dbReference type="Proteomes" id="UP000494272">
    <property type="component" value="Unassembled WGS sequence"/>
</dbReference>
<dbReference type="PANTHER" id="PTHR43539">
    <property type="entry name" value="FLAVIN-BINDING MONOOXYGENASE-LIKE PROTEIN (AFU_ORTHOLOGUE AFUA_4G09220)"/>
    <property type="match status" value="1"/>
</dbReference>
<evidence type="ECO:0000313" key="3">
    <source>
        <dbReference type="Proteomes" id="UP000494272"/>
    </source>
</evidence>
<sequence>MSERAHVPGDDAAAFRDAGLDTSQENMSVETTNTLVIGAGQAGIAMSEHLGAMGIDHIVLERKRIAERWRSERWDSLVANGPAWHDRFPHLKFDDVGADVFPPKERMARYFEDYARMINAPVRTGVEVLRVRRNQKRPGFTVATSAGEIEARHVVVATGAFQIPHYPEIVPAQAGIQQIHSSAYKNPGQLVDGAVLVVGAGASGSQIAEELRRAGRQVYLSVGEHYRPPRAYRERDYCWWLGALGMWDEVRKKPKREHVAFAVSGYDNGKTIDFRRMAHEGIQLVGITRAFEQGVMTFEEGLARNIAQGDADYFEVLREADAYIEQNGLDLPPEPEAWRLLDDPECLKHPILALDLAQAGITSIVWATGFKVDYRWIEADILDDHGYPVHKRGITSEKGIYFLGLPNQTNRSSSFIWGVWHDAKYLADHIGIHLDYLAYEKEKAR</sequence>
<dbReference type="EMBL" id="CADIKW010000002">
    <property type="protein sequence ID" value="CAB3844609.1"/>
    <property type="molecule type" value="Genomic_DNA"/>
</dbReference>
<dbReference type="AlphaFoldDB" id="A0A6S7CSK1"/>
<reference evidence="2 3" key="1">
    <citation type="submission" date="2020-04" db="EMBL/GenBank/DDBJ databases">
        <authorList>
            <person name="De Canck E."/>
        </authorList>
    </citation>
    <scope>NUCLEOTIDE SEQUENCE [LARGE SCALE GENOMIC DNA]</scope>
    <source>
        <strain evidence="2 3">LMG 26841</strain>
    </source>
</reference>
<dbReference type="PANTHER" id="PTHR43539:SF78">
    <property type="entry name" value="FLAVIN-CONTAINING MONOOXYGENASE"/>
    <property type="match status" value="1"/>
</dbReference>
<dbReference type="GO" id="GO:0004497">
    <property type="term" value="F:monooxygenase activity"/>
    <property type="evidence" value="ECO:0007669"/>
    <property type="project" value="TreeGrafter"/>
</dbReference>
<protein>
    <recommendedName>
        <fullName evidence="4">Oxidoreductase CzcO</fullName>
    </recommendedName>
</protein>
<dbReference type="Pfam" id="PF13738">
    <property type="entry name" value="Pyr_redox_3"/>
    <property type="match status" value="1"/>
</dbReference>
<dbReference type="InterPro" id="IPR036188">
    <property type="entry name" value="FAD/NAD-bd_sf"/>
</dbReference>
<evidence type="ECO:0008006" key="4">
    <source>
        <dbReference type="Google" id="ProtNLM"/>
    </source>
</evidence>